<protein>
    <submittedName>
        <fullName evidence="2">Uncharacterized protein</fullName>
    </submittedName>
</protein>
<dbReference type="EMBL" id="AVPJ01000010">
    <property type="protein sequence ID" value="KGN31662.1"/>
    <property type="molecule type" value="Genomic_DNA"/>
</dbReference>
<keyword evidence="1" id="KW-1133">Transmembrane helix</keyword>
<dbReference type="eggNOG" id="ENOG503310J">
    <property type="taxonomic scope" value="Bacteria"/>
</dbReference>
<dbReference type="RefSeq" id="WP_035917016.1">
    <property type="nucleotide sequence ID" value="NZ_AVPJ01000010.1"/>
</dbReference>
<name>A0A0A0J6H4_9MICO</name>
<dbReference type="AlphaFoldDB" id="A0A0A0J6H4"/>
<proteinExistence type="predicted"/>
<sequence>MWIRLVTALAALVSAAVHFILWWFQDYKDIDVIGPAFLLNAVAGVVIAVLLLRWHHWIPAFLVVGFGASTLGAFILSTTVGLFGVNEEWSGGWQLTAAASEVICILGGLFLLREGFALGRKDHVSKEHAHLP</sequence>
<evidence type="ECO:0000256" key="1">
    <source>
        <dbReference type="SAM" id="Phobius"/>
    </source>
</evidence>
<keyword evidence="1" id="KW-0812">Transmembrane</keyword>
<feature type="transmembrane region" description="Helical" evidence="1">
    <location>
        <begin position="91"/>
        <end position="112"/>
    </location>
</feature>
<feature type="transmembrane region" description="Helical" evidence="1">
    <location>
        <begin position="59"/>
        <end position="85"/>
    </location>
</feature>
<dbReference type="STRING" id="1385520.N802_03085"/>
<keyword evidence="3" id="KW-1185">Reference proteome</keyword>
<gene>
    <name evidence="2" type="ORF">N802_03085</name>
</gene>
<accession>A0A0A0J6H4</accession>
<dbReference type="Proteomes" id="UP000030002">
    <property type="component" value="Unassembled WGS sequence"/>
</dbReference>
<evidence type="ECO:0000313" key="3">
    <source>
        <dbReference type="Proteomes" id="UP000030002"/>
    </source>
</evidence>
<keyword evidence="1" id="KW-0472">Membrane</keyword>
<feature type="transmembrane region" description="Helical" evidence="1">
    <location>
        <begin position="32"/>
        <end position="52"/>
    </location>
</feature>
<evidence type="ECO:0000313" key="2">
    <source>
        <dbReference type="EMBL" id="KGN31662.1"/>
    </source>
</evidence>
<dbReference type="OrthoDB" id="4325786at2"/>
<reference evidence="2 3" key="1">
    <citation type="submission" date="2013-08" db="EMBL/GenBank/DDBJ databases">
        <title>The genome sequence of Knoellia sinensis.</title>
        <authorList>
            <person name="Zhu W."/>
            <person name="Wang G."/>
        </authorList>
    </citation>
    <scope>NUCLEOTIDE SEQUENCE [LARGE SCALE GENOMIC DNA]</scope>
    <source>
        <strain evidence="2 3">KCTC 19936</strain>
    </source>
</reference>
<comment type="caution">
    <text evidence="2">The sequence shown here is derived from an EMBL/GenBank/DDBJ whole genome shotgun (WGS) entry which is preliminary data.</text>
</comment>
<organism evidence="2 3">
    <name type="scientific">Knoellia sinensis KCTC 19936</name>
    <dbReference type="NCBI Taxonomy" id="1385520"/>
    <lineage>
        <taxon>Bacteria</taxon>
        <taxon>Bacillati</taxon>
        <taxon>Actinomycetota</taxon>
        <taxon>Actinomycetes</taxon>
        <taxon>Micrococcales</taxon>
        <taxon>Intrasporangiaceae</taxon>
        <taxon>Knoellia</taxon>
    </lineage>
</organism>